<name>A0ABS6JWH2_9BACI</name>
<feature type="signal peptide" evidence="2">
    <location>
        <begin position="1"/>
        <end position="21"/>
    </location>
</feature>
<evidence type="ECO:0000256" key="2">
    <source>
        <dbReference type="SAM" id="SignalP"/>
    </source>
</evidence>
<dbReference type="Pfam" id="PF11611">
    <property type="entry name" value="DUF4352"/>
    <property type="match status" value="1"/>
</dbReference>
<keyword evidence="1 2" id="KW-0732">Signal</keyword>
<dbReference type="InterPro" id="IPR029050">
    <property type="entry name" value="Immunoprotect_excell_Ig-like"/>
</dbReference>
<dbReference type="InterPro" id="IPR029051">
    <property type="entry name" value="DUF4352"/>
</dbReference>
<dbReference type="PROSITE" id="PS51257">
    <property type="entry name" value="PROKAR_LIPOPROTEIN"/>
    <property type="match status" value="1"/>
</dbReference>
<gene>
    <name evidence="4" type="ORF">KS407_16075</name>
</gene>
<feature type="chain" id="PRO_5045875891" evidence="2">
    <location>
        <begin position="22"/>
        <end position="164"/>
    </location>
</feature>
<dbReference type="RefSeq" id="WP_088073666.1">
    <property type="nucleotide sequence ID" value="NZ_JAHQCR010000064.1"/>
</dbReference>
<dbReference type="EMBL" id="JAHQCR010000064">
    <property type="protein sequence ID" value="MBU9722936.1"/>
    <property type="molecule type" value="Genomic_DNA"/>
</dbReference>
<accession>A0ABS6JWH2</accession>
<protein>
    <submittedName>
        <fullName evidence="4">DUF4352 domain-containing protein</fullName>
    </submittedName>
</protein>
<evidence type="ECO:0000256" key="1">
    <source>
        <dbReference type="ARBA" id="ARBA00022729"/>
    </source>
</evidence>
<organism evidence="4 5">
    <name type="scientific">Evansella alkalicola</name>
    <dbReference type="NCBI Taxonomy" id="745819"/>
    <lineage>
        <taxon>Bacteria</taxon>
        <taxon>Bacillati</taxon>
        <taxon>Bacillota</taxon>
        <taxon>Bacilli</taxon>
        <taxon>Bacillales</taxon>
        <taxon>Bacillaceae</taxon>
        <taxon>Evansella</taxon>
    </lineage>
</organism>
<evidence type="ECO:0000313" key="4">
    <source>
        <dbReference type="EMBL" id="MBU9722936.1"/>
    </source>
</evidence>
<evidence type="ECO:0000259" key="3">
    <source>
        <dbReference type="Pfam" id="PF11611"/>
    </source>
</evidence>
<comment type="caution">
    <text evidence="4">The sequence shown here is derived from an EMBL/GenBank/DDBJ whole genome shotgun (WGS) entry which is preliminary data.</text>
</comment>
<keyword evidence="5" id="KW-1185">Reference proteome</keyword>
<dbReference type="Gene3D" id="2.60.40.1240">
    <property type="match status" value="1"/>
</dbReference>
<reference evidence="4 5" key="1">
    <citation type="submission" date="2021-06" db="EMBL/GenBank/DDBJ databases">
        <title>Bacillus sp. RD4P76, an endophyte from a halophyte.</title>
        <authorList>
            <person name="Sun J.-Q."/>
        </authorList>
    </citation>
    <scope>NUCLEOTIDE SEQUENCE [LARGE SCALE GENOMIC DNA]</scope>
    <source>
        <strain evidence="4 5">JCM 17098</strain>
    </source>
</reference>
<proteinExistence type="predicted"/>
<sequence>MKKLLLLFITGLFIIAGCAEQATSTSADEGEFLALGETGAISNMAGDYEITVERVQRFEEYDGRTPAKDYFYLIDIEVVNTGDSVLIGNDIIRSTLVGDNWEISENWYSAFLKEIPEQLQPGESAEVELFFDQVDSESYRLNFAIGLAKPSSESRWQFSKGDIE</sequence>
<dbReference type="Proteomes" id="UP000790580">
    <property type="component" value="Unassembled WGS sequence"/>
</dbReference>
<feature type="domain" description="DUF4352" evidence="3">
    <location>
        <begin position="45"/>
        <end position="143"/>
    </location>
</feature>
<evidence type="ECO:0000313" key="5">
    <source>
        <dbReference type="Proteomes" id="UP000790580"/>
    </source>
</evidence>